<dbReference type="PANTHER" id="PTHR24260">
    <property type="match status" value="1"/>
</dbReference>
<keyword evidence="4" id="KW-1015">Disulfide bond</keyword>
<protein>
    <recommendedName>
        <fullName evidence="7">Peptidase S1 domain-containing protein</fullName>
    </recommendedName>
</protein>
<dbReference type="SMART" id="SM00020">
    <property type="entry name" value="Tryp_SPc"/>
    <property type="match status" value="2"/>
</dbReference>
<dbReference type="Pfam" id="PF00089">
    <property type="entry name" value="Trypsin"/>
    <property type="match status" value="4"/>
</dbReference>
<feature type="domain" description="Peptidase S1" evidence="7">
    <location>
        <begin position="38"/>
        <end position="289"/>
    </location>
</feature>
<dbReference type="CDD" id="cd00190">
    <property type="entry name" value="Tryp_SPc"/>
    <property type="match status" value="1"/>
</dbReference>
<dbReference type="PANTHER" id="PTHR24260:SF136">
    <property type="entry name" value="GH08193P-RELATED"/>
    <property type="match status" value="1"/>
</dbReference>
<dbReference type="InterPro" id="IPR001314">
    <property type="entry name" value="Peptidase_S1A"/>
</dbReference>
<evidence type="ECO:0000256" key="5">
    <source>
        <dbReference type="ARBA" id="ARBA00023180"/>
    </source>
</evidence>
<dbReference type="PROSITE" id="PS50240">
    <property type="entry name" value="TRYPSIN_DOM"/>
    <property type="match status" value="4"/>
</dbReference>
<dbReference type="InterPro" id="IPR001254">
    <property type="entry name" value="Trypsin_dom"/>
</dbReference>
<dbReference type="Proteomes" id="UP000008820">
    <property type="component" value="Chromosome 1"/>
</dbReference>
<name>A0A6I8U3A1_AEDAE</name>
<accession>A0A6I8U3A1</accession>
<dbReference type="FunFam" id="2.40.10.10:FF:000054">
    <property type="entry name" value="Complement C1r subcomponent"/>
    <property type="match status" value="1"/>
</dbReference>
<dbReference type="InterPro" id="IPR043504">
    <property type="entry name" value="Peptidase_S1_PA_chymotrypsin"/>
</dbReference>
<feature type="domain" description="Peptidase S1" evidence="7">
    <location>
        <begin position="846"/>
        <end position="1076"/>
    </location>
</feature>
<keyword evidence="9" id="KW-1185">Reference proteome</keyword>
<evidence type="ECO:0000259" key="7">
    <source>
        <dbReference type="PROSITE" id="PS50240"/>
    </source>
</evidence>
<dbReference type="GO" id="GO:0004252">
    <property type="term" value="F:serine-type endopeptidase activity"/>
    <property type="evidence" value="ECO:0007669"/>
    <property type="project" value="InterPro"/>
</dbReference>
<evidence type="ECO:0000256" key="4">
    <source>
        <dbReference type="ARBA" id="ARBA00023157"/>
    </source>
</evidence>
<gene>
    <name evidence="8" type="primary">5572392</name>
</gene>
<keyword evidence="2" id="KW-0964">Secreted</keyword>
<organism evidence="8 9">
    <name type="scientific">Aedes aegypti</name>
    <name type="common">Yellowfever mosquito</name>
    <name type="synonym">Culex aegypti</name>
    <dbReference type="NCBI Taxonomy" id="7159"/>
    <lineage>
        <taxon>Eukaryota</taxon>
        <taxon>Metazoa</taxon>
        <taxon>Ecdysozoa</taxon>
        <taxon>Arthropoda</taxon>
        <taxon>Hexapoda</taxon>
        <taxon>Insecta</taxon>
        <taxon>Pterygota</taxon>
        <taxon>Neoptera</taxon>
        <taxon>Endopterygota</taxon>
        <taxon>Diptera</taxon>
        <taxon>Nematocera</taxon>
        <taxon>Culicoidea</taxon>
        <taxon>Culicidae</taxon>
        <taxon>Culicinae</taxon>
        <taxon>Aedini</taxon>
        <taxon>Aedes</taxon>
        <taxon>Stegomyia</taxon>
    </lineage>
</organism>
<dbReference type="GO" id="GO:0006508">
    <property type="term" value="P:proteolysis"/>
    <property type="evidence" value="ECO:0007669"/>
    <property type="project" value="InterPro"/>
</dbReference>
<dbReference type="OrthoDB" id="9066187at2759"/>
<dbReference type="InterPro" id="IPR051333">
    <property type="entry name" value="CLIP_Serine_Protease"/>
</dbReference>
<feature type="domain" description="Peptidase S1" evidence="7">
    <location>
        <begin position="317"/>
        <end position="557"/>
    </location>
</feature>
<sequence length="1124" mass="126440">MFKFVCFQVLSFLYLSQNVLPQATYQCGIRQHGFLPLISKGWQVEEGHWPWHVAVFQRYKVPKFTYGCGGTLVNERHVLTAAHCVVKQHAKHSLPALFYEIELHFGQQNLSKVTDNVVIRDVSKAHVHPDYKPNANDIAVLVMRLPVEYSDTVVPICLDQKVERDLRELEGQRGWVTGWGKTEDGIVSEVLRTTSLPVVSYVQCLRDDPVLFANILNENVFCAGNRNGTSPGQGDSGGGMYISDGDRWILRGIVSFGKINELYKTVNPYKYTVFVNVQPYLTWIKEIFAESEPRRDTRQKRISELECERFQSLSKKRRNGDCLNNRYRHDVMLVGPDGKLICNGALVEESHVVTTCSCIRDSLDTHYRPAKVRIEAYGEVAITEMVCHPKHADRSHHYDLAILKLNATVLLSNSLIPACLANNWTENLYDILVQTSFVTESLVSDHMTLVETDENRISLYEVCDSLRGSTRWFNRSDQTGELCVISSDQLIYETYPVLRHSSSSGAILQTSNRRSCMSTIVGLKVSNEGGNGIPDRFSVDIYARISSHVDWIEQIIWNVQPKVDALLPSLDVDFECGVYDHEGWNDEWPWSVAIFHRNPSTGASTLTCSGTLISLKHVLTTAECVVNRTTGIPLPEEAFELHFGLYHLDQRNVNEQVRYASEVHVHPEHSVNNVAILVTNWTVRSPPYVSQICIVPENNADFWNLEGKRVYVTGWQTVETGNPNNDHQSWSIHILGREACDEVSLSLLGNQSTPGQYCSDYPYEDDLSIADRGSGLYHRYLEGPLLGIWVLAGMVSSEVKGNDTDRYTMIVSLQPYIKWIDGILTDRKTRRISERECDRFNSMSQKASGVCENAGSTIDGNPPHVVKLLNEDRKFVCLGVLVEESHILTSCQCTRHPHRPTKAEMSNHSVLDVSGIICHPDNNPENFYSDVAVLKLATPIQVTSQLIPACLANARTEKLKDAMLQTLLVRSLDSKKPSPQSKYEYIGTEEECDKILPPHYKDQFFTPNQACVISPRLEADQFNGSIVQSVDSRACSFTVVGIGSSAVDNSDLGSIPNIGIVNRVALALDWIEEVVWEEEFPTRPNWTLVEKVTSGAAAGRSYDPLEHLYIVVSPLLLINCLLIF</sequence>
<evidence type="ECO:0000313" key="8">
    <source>
        <dbReference type="EnsemblMetazoa" id="AAEL023125-PB"/>
    </source>
</evidence>
<comment type="similarity">
    <text evidence="6">Belongs to the peptidase S1 family. CLIP subfamily.</text>
</comment>
<dbReference type="EnsemblMetazoa" id="AAEL023125-RB">
    <property type="protein sequence ID" value="AAEL023125-PB"/>
    <property type="gene ID" value="AAEL023125"/>
</dbReference>
<dbReference type="FunFam" id="2.40.10.10:FF:000068">
    <property type="entry name" value="transmembrane protease serine 2"/>
    <property type="match status" value="1"/>
</dbReference>
<proteinExistence type="inferred from homology"/>
<keyword evidence="3" id="KW-0732">Signal</keyword>
<dbReference type="InParanoid" id="A0A6I8U3A1"/>
<dbReference type="PRINTS" id="PR00722">
    <property type="entry name" value="CHYMOTRYPSIN"/>
</dbReference>
<dbReference type="AlphaFoldDB" id="A0A6I8U3A1"/>
<comment type="subcellular location">
    <subcellularLocation>
        <location evidence="1">Secreted</location>
    </subcellularLocation>
</comment>
<evidence type="ECO:0000256" key="1">
    <source>
        <dbReference type="ARBA" id="ARBA00004613"/>
    </source>
</evidence>
<dbReference type="GO" id="GO:0005576">
    <property type="term" value="C:extracellular region"/>
    <property type="evidence" value="ECO:0007669"/>
    <property type="project" value="UniProtKB-SubCell"/>
</dbReference>
<evidence type="ECO:0000256" key="3">
    <source>
        <dbReference type="ARBA" id="ARBA00022729"/>
    </source>
</evidence>
<reference evidence="8 9" key="1">
    <citation type="submission" date="2017-06" db="EMBL/GenBank/DDBJ databases">
        <title>Aedes aegypti genome working group (AGWG) sequencing and assembly.</title>
        <authorList>
            <consortium name="Aedes aegypti Genome Working Group (AGWG)"/>
            <person name="Matthews B.J."/>
        </authorList>
    </citation>
    <scope>NUCLEOTIDE SEQUENCE [LARGE SCALE GENOMIC DNA]</scope>
    <source>
        <strain evidence="8 9">LVP_AGWG</strain>
    </source>
</reference>
<dbReference type="SUPFAM" id="SSF50494">
    <property type="entry name" value="Trypsin-like serine proteases"/>
    <property type="match status" value="4"/>
</dbReference>
<dbReference type="Gene3D" id="2.40.10.10">
    <property type="entry name" value="Trypsin-like serine proteases"/>
    <property type="match status" value="4"/>
</dbReference>
<evidence type="ECO:0000256" key="6">
    <source>
        <dbReference type="ARBA" id="ARBA00024195"/>
    </source>
</evidence>
<reference evidence="8" key="2">
    <citation type="submission" date="2020-05" db="UniProtKB">
        <authorList>
            <consortium name="EnsemblMetazoa"/>
        </authorList>
    </citation>
    <scope>IDENTIFICATION</scope>
    <source>
        <strain evidence="8">LVP_AGWG</strain>
    </source>
</reference>
<feature type="domain" description="Peptidase S1" evidence="7">
    <location>
        <begin position="574"/>
        <end position="825"/>
    </location>
</feature>
<keyword evidence="5" id="KW-0325">Glycoprotein</keyword>
<evidence type="ECO:0000313" key="9">
    <source>
        <dbReference type="Proteomes" id="UP000008820"/>
    </source>
</evidence>
<dbReference type="PROSITE" id="PS00134">
    <property type="entry name" value="TRYPSIN_HIS"/>
    <property type="match status" value="1"/>
</dbReference>
<dbReference type="InterPro" id="IPR018114">
    <property type="entry name" value="TRYPSIN_HIS"/>
</dbReference>
<dbReference type="InterPro" id="IPR009003">
    <property type="entry name" value="Peptidase_S1_PA"/>
</dbReference>
<evidence type="ECO:0000256" key="2">
    <source>
        <dbReference type="ARBA" id="ARBA00022525"/>
    </source>
</evidence>